<feature type="domain" description="Glycoside hydrolase family 31 N-terminal" evidence="4">
    <location>
        <begin position="28"/>
        <end position="184"/>
    </location>
</feature>
<evidence type="ECO:0000313" key="7">
    <source>
        <dbReference type="Proteomes" id="UP000242180"/>
    </source>
</evidence>
<dbReference type="Proteomes" id="UP000242180">
    <property type="component" value="Unassembled WGS sequence"/>
</dbReference>
<protein>
    <submittedName>
        <fullName evidence="6">Glycosyl hydrolases family 31-domain-containing protein</fullName>
    </submittedName>
</protein>
<organism evidence="6 7">
    <name type="scientific">Syncephalastrum racemosum</name>
    <name type="common">Filamentous fungus</name>
    <dbReference type="NCBI Taxonomy" id="13706"/>
    <lineage>
        <taxon>Eukaryota</taxon>
        <taxon>Fungi</taxon>
        <taxon>Fungi incertae sedis</taxon>
        <taxon>Mucoromycota</taxon>
        <taxon>Mucoromycotina</taxon>
        <taxon>Mucoromycetes</taxon>
        <taxon>Mucorales</taxon>
        <taxon>Syncephalastraceae</taxon>
        <taxon>Syncephalastrum</taxon>
    </lineage>
</organism>
<evidence type="ECO:0000256" key="1">
    <source>
        <dbReference type="ARBA" id="ARBA00007806"/>
    </source>
</evidence>
<dbReference type="InterPro" id="IPR048395">
    <property type="entry name" value="Glyco_hydro_31_C"/>
</dbReference>
<dbReference type="EMBL" id="MCGN01000005">
    <property type="protein sequence ID" value="ORY96356.1"/>
    <property type="molecule type" value="Genomic_DNA"/>
</dbReference>
<dbReference type="InterPro" id="IPR000322">
    <property type="entry name" value="Glyco_hydro_31_TIM"/>
</dbReference>
<proteinExistence type="inferred from homology"/>
<dbReference type="GO" id="GO:0005975">
    <property type="term" value="P:carbohydrate metabolic process"/>
    <property type="evidence" value="ECO:0007669"/>
    <property type="project" value="InterPro"/>
</dbReference>
<evidence type="ECO:0000256" key="2">
    <source>
        <dbReference type="RuleBase" id="RU361185"/>
    </source>
</evidence>
<keyword evidence="2 6" id="KW-0378">Hydrolase</keyword>
<dbReference type="SUPFAM" id="SSF74650">
    <property type="entry name" value="Galactose mutarotase-like"/>
    <property type="match status" value="1"/>
</dbReference>
<keyword evidence="7" id="KW-1185">Reference proteome</keyword>
<dbReference type="Gene3D" id="3.20.20.80">
    <property type="entry name" value="Glycosidases"/>
    <property type="match status" value="1"/>
</dbReference>
<evidence type="ECO:0000259" key="3">
    <source>
        <dbReference type="Pfam" id="PF01055"/>
    </source>
</evidence>
<dbReference type="STRING" id="13706.A0A1X2HDE7"/>
<dbReference type="SUPFAM" id="SSF51445">
    <property type="entry name" value="(Trans)glycosidases"/>
    <property type="match status" value="1"/>
</dbReference>
<dbReference type="InParanoid" id="A0A1X2HDE7"/>
<comment type="similarity">
    <text evidence="1 2">Belongs to the glycosyl hydrolase 31 family.</text>
</comment>
<evidence type="ECO:0000259" key="4">
    <source>
        <dbReference type="Pfam" id="PF13802"/>
    </source>
</evidence>
<dbReference type="AlphaFoldDB" id="A0A1X2HDE7"/>
<name>A0A1X2HDE7_SYNRA</name>
<dbReference type="SUPFAM" id="SSF51011">
    <property type="entry name" value="Glycosyl hydrolase domain"/>
    <property type="match status" value="1"/>
</dbReference>
<dbReference type="Gene3D" id="2.60.40.1760">
    <property type="entry name" value="glycosyl hydrolase (family 31)"/>
    <property type="match status" value="1"/>
</dbReference>
<dbReference type="InterPro" id="IPR013780">
    <property type="entry name" value="Glyco_hydro_b"/>
</dbReference>
<dbReference type="InterPro" id="IPR017853">
    <property type="entry name" value="GH"/>
</dbReference>
<dbReference type="GO" id="GO:0004553">
    <property type="term" value="F:hydrolase activity, hydrolyzing O-glycosyl compounds"/>
    <property type="evidence" value="ECO:0007669"/>
    <property type="project" value="InterPro"/>
</dbReference>
<comment type="caution">
    <text evidence="6">The sequence shown here is derived from an EMBL/GenBank/DDBJ whole genome shotgun (WGS) entry which is preliminary data.</text>
</comment>
<gene>
    <name evidence="6" type="ORF">BCR43DRAFT_273466</name>
</gene>
<evidence type="ECO:0000259" key="5">
    <source>
        <dbReference type="Pfam" id="PF21365"/>
    </source>
</evidence>
<dbReference type="GO" id="GO:0030246">
    <property type="term" value="F:carbohydrate binding"/>
    <property type="evidence" value="ECO:0007669"/>
    <property type="project" value="InterPro"/>
</dbReference>
<reference evidence="6 7" key="1">
    <citation type="submission" date="2016-07" db="EMBL/GenBank/DDBJ databases">
        <title>Pervasive Adenine N6-methylation of Active Genes in Fungi.</title>
        <authorList>
            <consortium name="DOE Joint Genome Institute"/>
            <person name="Mondo S.J."/>
            <person name="Dannebaum R.O."/>
            <person name="Kuo R.C."/>
            <person name="Labutti K."/>
            <person name="Haridas S."/>
            <person name="Kuo A."/>
            <person name="Salamov A."/>
            <person name="Ahrendt S.R."/>
            <person name="Lipzen A."/>
            <person name="Sullivan W."/>
            <person name="Andreopoulos W.B."/>
            <person name="Clum A."/>
            <person name="Lindquist E."/>
            <person name="Daum C."/>
            <person name="Ramamoorthy G.K."/>
            <person name="Gryganskyi A."/>
            <person name="Culley D."/>
            <person name="Magnuson J.K."/>
            <person name="James T.Y."/>
            <person name="O'Malley M.A."/>
            <person name="Stajich J.E."/>
            <person name="Spatafora J.W."/>
            <person name="Visel A."/>
            <person name="Grigoriev I.V."/>
        </authorList>
    </citation>
    <scope>NUCLEOTIDE SEQUENCE [LARGE SCALE GENOMIC DNA]</scope>
    <source>
        <strain evidence="6 7">NRRL 2496</strain>
    </source>
</reference>
<accession>A0A1X2HDE7</accession>
<sequence length="830" mass="95329">MRQYFADGFSYDDSVAHPVTFRNSLGHTFELHVLADNVVKVRHSLGKDAIMPPAAAGCQFETRVHTEGQEMTVETNLVRVTIKLPQFLLAWYSKETGECFSQDCAVRAYAYNDKQMWHYRKRFPSDRYVGLGERTGNLVLNGRRFRVEPRTDSMGYDAESQDPLYKYHPVLLTLNKRITHGLYYSRMGGAVTFDLNAEFDAMWGPYSYYQIDGAQEMEYMMVYGPTVREVVRSMGLLLGGPRHLYPRFSFGYLASSMAYAEATDAQAQIEGFVDKLRKYDIPCDGFHLSSGYTLRGDDRCVFTWDRQRFPDPEGLARKLKEQGIYIFANVKPWLLRNAHPDYEEVKQKRGFVWQSDHDVPNSVYQWRGGEHTMGEGSYVDLTSEAGYGYWQQKLASELVDKGYMLWLDNNEFTLLDDEKSTLACEVPPRQYDLKYVDQPWKAGAGPRISHEIGASAWLTLMMVQASYEVVRKANPNERPFMITRSTVPYCQQLVSQTWSGDNRTDWKTIRYNTSMGVGAALCGVPAMYGHDVGGFAGRKPEPELLVRWIQQGILWPRFCIHSWNDDRSITEPWSYAETLPVIRASIHFRYKLIPFLYSLHVTEWYRQCEPLVRPVFYTFDSDQKTHDQGFEFMLGPDMLVAPVSEPGHTTREVYLPNQTAWYHFQSGKYFNGGETVTVPSTTADYAAPIFMKAGSLLPLGRVMNSVHAQPDSERRVQIFPERNNAARRTFTLIEDDGKTLYHETGKAYTEVHIWMEADADEICVGLDISNDGYIPDYDTIWVTCPIQTETRPLRFMTNGEATVMESLPRMVDDDDMVTYYGLPVPWKEVA</sequence>
<feature type="domain" description="Glycosyl hydrolase family 31 C-terminal" evidence="5">
    <location>
        <begin position="609"/>
        <end position="696"/>
    </location>
</feature>
<dbReference type="OMA" id="LPRGRWY"/>
<dbReference type="OrthoDB" id="5839090at2759"/>
<dbReference type="InterPro" id="IPR011013">
    <property type="entry name" value="Gal_mutarotase_sf_dom"/>
</dbReference>
<keyword evidence="2" id="KW-0326">Glycosidase</keyword>
<dbReference type="Pfam" id="PF13802">
    <property type="entry name" value="Gal_mutarotas_2"/>
    <property type="match status" value="1"/>
</dbReference>
<dbReference type="PANTHER" id="PTHR22762:SF165">
    <property type="entry name" value="PUTATIVE (AFU_ORTHOLOGUE AFUA_1G06560)-RELATED"/>
    <property type="match status" value="1"/>
</dbReference>
<dbReference type="PANTHER" id="PTHR22762">
    <property type="entry name" value="ALPHA-GLUCOSIDASE"/>
    <property type="match status" value="1"/>
</dbReference>
<dbReference type="InterPro" id="IPR025887">
    <property type="entry name" value="Glyco_hydro_31_N_dom"/>
</dbReference>
<dbReference type="Gene3D" id="2.60.40.1180">
    <property type="entry name" value="Golgi alpha-mannosidase II"/>
    <property type="match status" value="2"/>
</dbReference>
<dbReference type="CDD" id="cd14752">
    <property type="entry name" value="GH31_N"/>
    <property type="match status" value="1"/>
</dbReference>
<feature type="domain" description="Glycoside hydrolase family 31 TIM barrel" evidence="3">
    <location>
        <begin position="244"/>
        <end position="599"/>
    </location>
</feature>
<dbReference type="Pfam" id="PF01055">
    <property type="entry name" value="Glyco_hydro_31_2nd"/>
    <property type="match status" value="1"/>
</dbReference>
<evidence type="ECO:0000313" key="6">
    <source>
        <dbReference type="EMBL" id="ORY96356.1"/>
    </source>
</evidence>
<dbReference type="Pfam" id="PF21365">
    <property type="entry name" value="Glyco_hydro_31_3rd"/>
    <property type="match status" value="1"/>
</dbReference>